<name>A0A0C3RG03_9PORP</name>
<keyword evidence="11" id="KW-1185">Reference proteome</keyword>
<evidence type="ECO:0000313" key="11">
    <source>
        <dbReference type="Proteomes" id="UP000031980"/>
    </source>
</evidence>
<gene>
    <name evidence="9" type="ORF">BA92_04880</name>
    <name evidence="8" type="ORF">IE90_10940</name>
</gene>
<dbReference type="PANTHER" id="PTHR30026">
    <property type="entry name" value="OUTER MEMBRANE PROTEIN TOLC"/>
    <property type="match status" value="1"/>
</dbReference>
<protein>
    <submittedName>
        <fullName evidence="9">Uncharacterized protein</fullName>
    </submittedName>
</protein>
<dbReference type="AlphaFoldDB" id="A0A0C3RG03"/>
<dbReference type="GO" id="GO:0009279">
    <property type="term" value="C:cell outer membrane"/>
    <property type="evidence" value="ECO:0007669"/>
    <property type="project" value="UniProtKB-SubCell"/>
</dbReference>
<dbReference type="SUPFAM" id="SSF56954">
    <property type="entry name" value="Outer membrane efflux proteins (OEP)"/>
    <property type="match status" value="1"/>
</dbReference>
<dbReference type="RefSeq" id="WP_041503825.1">
    <property type="nucleotide sequence ID" value="NZ_JPIT01000031.1"/>
</dbReference>
<keyword evidence="3" id="KW-0813">Transport</keyword>
<dbReference type="Proteomes" id="UP000031980">
    <property type="component" value="Unassembled WGS sequence"/>
</dbReference>
<keyword evidence="6" id="KW-0472">Membrane</keyword>
<dbReference type="OrthoDB" id="940457at2"/>
<comment type="similarity">
    <text evidence="2">Belongs to the outer membrane factor (OMF) (TC 1.B.17) family.</text>
</comment>
<keyword evidence="7" id="KW-0998">Cell outer membrane</keyword>
<evidence type="ECO:0000256" key="1">
    <source>
        <dbReference type="ARBA" id="ARBA00004442"/>
    </source>
</evidence>
<evidence type="ECO:0000313" key="9">
    <source>
        <dbReference type="EMBL" id="KIO45791.1"/>
    </source>
</evidence>
<reference evidence="8 10" key="2">
    <citation type="submission" date="2014-07" db="EMBL/GenBank/DDBJ databases">
        <title>Porphyromonadaceae bacterium OUH 334697 = ATCC BAA-2682 = DSM 28341 draft genome.</title>
        <authorList>
            <person name="Sydenham T.V."/>
            <person name="Hasman H."/>
            <person name="Justesen U.S."/>
        </authorList>
    </citation>
    <scope>NUCLEOTIDE SEQUENCE [LARGE SCALE GENOMIC DNA]</scope>
    <source>
        <strain evidence="8 10">OUH 334697</strain>
    </source>
</reference>
<evidence type="ECO:0000256" key="6">
    <source>
        <dbReference type="ARBA" id="ARBA00023136"/>
    </source>
</evidence>
<dbReference type="GO" id="GO:0015288">
    <property type="term" value="F:porin activity"/>
    <property type="evidence" value="ECO:0007669"/>
    <property type="project" value="TreeGrafter"/>
</dbReference>
<reference evidence="9 11" key="1">
    <citation type="submission" date="2014-07" db="EMBL/GenBank/DDBJ databases">
        <title>Porphyromonadaceae bacterium OUH 308042 = ATCC BAA-2681 = DSM 28342 draft genome.</title>
        <authorList>
            <person name="Sydenham T.V."/>
            <person name="Hasman H."/>
            <person name="Justensen U.S."/>
        </authorList>
    </citation>
    <scope>NUCLEOTIDE SEQUENCE [LARGE SCALE GENOMIC DNA]</scope>
    <source>
        <strain evidence="9 11">OUH 308042</strain>
    </source>
</reference>
<dbReference type="Pfam" id="PF02321">
    <property type="entry name" value="OEP"/>
    <property type="match status" value="1"/>
</dbReference>
<evidence type="ECO:0000313" key="8">
    <source>
        <dbReference type="EMBL" id="KIO43627.1"/>
    </source>
</evidence>
<comment type="caution">
    <text evidence="9">The sequence shown here is derived from an EMBL/GenBank/DDBJ whole genome shotgun (WGS) entry which is preliminary data.</text>
</comment>
<evidence type="ECO:0000256" key="7">
    <source>
        <dbReference type="ARBA" id="ARBA00023237"/>
    </source>
</evidence>
<dbReference type="Proteomes" id="UP000031937">
    <property type="component" value="Unassembled WGS sequence"/>
</dbReference>
<dbReference type="GO" id="GO:0015562">
    <property type="term" value="F:efflux transmembrane transporter activity"/>
    <property type="evidence" value="ECO:0007669"/>
    <property type="project" value="InterPro"/>
</dbReference>
<dbReference type="GO" id="GO:1990281">
    <property type="term" value="C:efflux pump complex"/>
    <property type="evidence" value="ECO:0007669"/>
    <property type="project" value="TreeGrafter"/>
</dbReference>
<organism evidence="9 11">
    <name type="scientific">Sanguibacteroides justesenii</name>
    <dbReference type="NCBI Taxonomy" id="1547597"/>
    <lineage>
        <taxon>Bacteria</taxon>
        <taxon>Pseudomonadati</taxon>
        <taxon>Bacteroidota</taxon>
        <taxon>Bacteroidia</taxon>
        <taxon>Bacteroidales</taxon>
        <taxon>Porphyromonadaceae</taxon>
        <taxon>Sanguibacteroides</taxon>
    </lineage>
</organism>
<dbReference type="InterPro" id="IPR051906">
    <property type="entry name" value="TolC-like"/>
</dbReference>
<dbReference type="PANTHER" id="PTHR30026:SF20">
    <property type="entry name" value="OUTER MEMBRANE PROTEIN TOLC"/>
    <property type="match status" value="1"/>
</dbReference>
<comment type="subcellular location">
    <subcellularLocation>
        <location evidence="1">Cell outer membrane</location>
    </subcellularLocation>
</comment>
<keyword evidence="4" id="KW-1134">Transmembrane beta strand</keyword>
<dbReference type="EMBL" id="JPIT01000031">
    <property type="protein sequence ID" value="KIO43627.1"/>
    <property type="molecule type" value="Genomic_DNA"/>
</dbReference>
<evidence type="ECO:0000313" key="10">
    <source>
        <dbReference type="Proteomes" id="UP000031937"/>
    </source>
</evidence>
<accession>A0A0C3RG03</accession>
<evidence type="ECO:0000256" key="2">
    <source>
        <dbReference type="ARBA" id="ARBA00007613"/>
    </source>
</evidence>
<evidence type="ECO:0000256" key="3">
    <source>
        <dbReference type="ARBA" id="ARBA00022448"/>
    </source>
</evidence>
<evidence type="ECO:0000256" key="5">
    <source>
        <dbReference type="ARBA" id="ARBA00022692"/>
    </source>
</evidence>
<proteinExistence type="inferred from homology"/>
<dbReference type="InterPro" id="IPR003423">
    <property type="entry name" value="OMP_efflux"/>
</dbReference>
<keyword evidence="5" id="KW-0812">Transmembrane</keyword>
<evidence type="ECO:0000256" key="4">
    <source>
        <dbReference type="ARBA" id="ARBA00022452"/>
    </source>
</evidence>
<sequence length="491" mass="56559">MKTIWTVLFGFLCLSSMGQKETKVISLSEAIELAKSQSTDAMIVRNRFQAAYWQYRNFKADLLPNIMLKGTFPSFNRTLSSYLKEDGSQTFISNNSLSEQLSLSISQNIPLTGGRISLQSELERVDQLDGEKKTTYMSIPISISLNQPLISSHPLKWDKRIEPERFKQAKQQFAVEMEKVAIQAINHYFNLLLALINVDIAQQNQEHSSKLVKIASSKKNMGLISDNELLQLKLNQLNASSALIQTQQEYEQKMFALRNYLGYNEQIDIKPEIPAACPDIEISIERVMEIANKNNPFRYDIVCRLLEAKQQIAQAKAESGFQADIYATIGYTGSNTTFKRTYQNLQNREAVSLGISIPILNWGKRKGKIELARSREEITKNEVQQSRLNFEQNVITIVRQYQEQRRLNEIVQLADTIAQQRYKTAYETFVMGQISVLDINAAQVERDNAKRNYIHQLSSSWTQFYTLRQLTLFDFELNKDIIYDEFKTLNF</sequence>
<dbReference type="Gene3D" id="1.20.1600.10">
    <property type="entry name" value="Outer membrane efflux proteins (OEP)"/>
    <property type="match status" value="2"/>
</dbReference>
<dbReference type="EMBL" id="JPIU01000037">
    <property type="protein sequence ID" value="KIO45791.1"/>
    <property type="molecule type" value="Genomic_DNA"/>
</dbReference>